<feature type="domain" description="Clp1 P-loop" evidence="3">
    <location>
        <begin position="71"/>
        <end position="212"/>
    </location>
</feature>
<dbReference type="InterPro" id="IPR032319">
    <property type="entry name" value="CLP1_P"/>
</dbReference>
<dbReference type="PhylomeDB" id="E9H1P3"/>
<accession>E9H1P3</accession>
<dbReference type="eggNOG" id="KOG2749">
    <property type="taxonomic scope" value="Eukaryota"/>
</dbReference>
<dbReference type="PANTHER" id="PTHR12755:SF6">
    <property type="entry name" value="POLYRIBONUCLEOTIDE 5'-HYDROXYL-KINASE CLP1"/>
    <property type="match status" value="1"/>
</dbReference>
<name>E9H1P3_DAPPU</name>
<dbReference type="InParanoid" id="E9H1P3"/>
<dbReference type="OrthoDB" id="258143at2759"/>
<dbReference type="GO" id="GO:0005524">
    <property type="term" value="F:ATP binding"/>
    <property type="evidence" value="ECO:0007669"/>
    <property type="project" value="UniProtKB-KW"/>
</dbReference>
<protein>
    <recommendedName>
        <fullName evidence="3">Clp1 P-loop domain-containing protein</fullName>
    </recommendedName>
</protein>
<sequence length="222" mass="25234">MIIYLNTHAGLEQIRKKADADETKRGPIAMIVGPTDVGKSTVCKLLLNYAMLARDNFPFQALLVQWQLNVRPADVEEGFSQVCPLIYHYGNKEPGMNVMLHNLLFTKLAQTVAERMEANRQSRRENAVSGVIINTCGWVKGQGYQMLIHAAKAFEVDLIIVLDQERLYNELVRDLPETVKVVFQPKSGGVVERSQLARVESRDQKIREYFYGSSFIHTHLKD</sequence>
<reference evidence="4 5" key="1">
    <citation type="journal article" date="2011" name="Science">
        <title>The ecoresponsive genome of Daphnia pulex.</title>
        <authorList>
            <person name="Colbourne J.K."/>
            <person name="Pfrender M.E."/>
            <person name="Gilbert D."/>
            <person name="Thomas W.K."/>
            <person name="Tucker A."/>
            <person name="Oakley T.H."/>
            <person name="Tokishita S."/>
            <person name="Aerts A."/>
            <person name="Arnold G.J."/>
            <person name="Basu M.K."/>
            <person name="Bauer D.J."/>
            <person name="Caceres C.E."/>
            <person name="Carmel L."/>
            <person name="Casola C."/>
            <person name="Choi J.H."/>
            <person name="Detter J.C."/>
            <person name="Dong Q."/>
            <person name="Dusheyko S."/>
            <person name="Eads B.D."/>
            <person name="Frohlich T."/>
            <person name="Geiler-Samerotte K.A."/>
            <person name="Gerlach D."/>
            <person name="Hatcher P."/>
            <person name="Jogdeo S."/>
            <person name="Krijgsveld J."/>
            <person name="Kriventseva E.V."/>
            <person name="Kultz D."/>
            <person name="Laforsch C."/>
            <person name="Lindquist E."/>
            <person name="Lopez J."/>
            <person name="Manak J.R."/>
            <person name="Muller J."/>
            <person name="Pangilinan J."/>
            <person name="Patwardhan R.P."/>
            <person name="Pitluck S."/>
            <person name="Pritham E.J."/>
            <person name="Rechtsteiner A."/>
            <person name="Rho M."/>
            <person name="Rogozin I.B."/>
            <person name="Sakarya O."/>
            <person name="Salamov A."/>
            <person name="Schaack S."/>
            <person name="Shapiro H."/>
            <person name="Shiga Y."/>
            <person name="Skalitzky C."/>
            <person name="Smith Z."/>
            <person name="Souvorov A."/>
            <person name="Sung W."/>
            <person name="Tang Z."/>
            <person name="Tsuchiya D."/>
            <person name="Tu H."/>
            <person name="Vos H."/>
            <person name="Wang M."/>
            <person name="Wolf Y.I."/>
            <person name="Yamagata H."/>
            <person name="Yamada T."/>
            <person name="Ye Y."/>
            <person name="Shaw J.R."/>
            <person name="Andrews J."/>
            <person name="Crease T.J."/>
            <person name="Tang H."/>
            <person name="Lucas S.M."/>
            <person name="Robertson H.M."/>
            <person name="Bork P."/>
            <person name="Koonin E.V."/>
            <person name="Zdobnov E.M."/>
            <person name="Grigoriev I.V."/>
            <person name="Lynch M."/>
            <person name="Boore J.L."/>
        </authorList>
    </citation>
    <scope>NUCLEOTIDE SEQUENCE [LARGE SCALE GENOMIC DNA]</scope>
</reference>
<dbReference type="Pfam" id="PF16575">
    <property type="entry name" value="CLP1_P"/>
    <property type="match status" value="1"/>
</dbReference>
<keyword evidence="1" id="KW-0547">Nucleotide-binding</keyword>
<dbReference type="PANTHER" id="PTHR12755">
    <property type="entry name" value="CLEAVAGE/POLYADENYLATION FACTOR IA SUBUNIT CLP1P"/>
    <property type="match status" value="1"/>
</dbReference>
<dbReference type="FunFam" id="3.40.50.300:FF:004728">
    <property type="entry name" value="Uncharacterized protein"/>
    <property type="match status" value="1"/>
</dbReference>
<organism evidence="4 5">
    <name type="scientific">Daphnia pulex</name>
    <name type="common">Water flea</name>
    <dbReference type="NCBI Taxonomy" id="6669"/>
    <lineage>
        <taxon>Eukaryota</taxon>
        <taxon>Metazoa</taxon>
        <taxon>Ecdysozoa</taxon>
        <taxon>Arthropoda</taxon>
        <taxon>Crustacea</taxon>
        <taxon>Branchiopoda</taxon>
        <taxon>Diplostraca</taxon>
        <taxon>Cladocera</taxon>
        <taxon>Anomopoda</taxon>
        <taxon>Daphniidae</taxon>
        <taxon>Daphnia</taxon>
    </lineage>
</organism>
<dbReference type="AlphaFoldDB" id="E9H1P3"/>
<proteinExistence type="predicted"/>
<dbReference type="GO" id="GO:0005634">
    <property type="term" value="C:nucleus"/>
    <property type="evidence" value="ECO:0000318"/>
    <property type="project" value="GO_Central"/>
</dbReference>
<dbReference type="HOGENOM" id="CLU_1246501_0_0_1"/>
<dbReference type="Gene3D" id="3.40.50.300">
    <property type="entry name" value="P-loop containing nucleotide triphosphate hydrolases"/>
    <property type="match status" value="2"/>
</dbReference>
<dbReference type="STRING" id="6669.E9H1P3"/>
<evidence type="ECO:0000256" key="1">
    <source>
        <dbReference type="ARBA" id="ARBA00022741"/>
    </source>
</evidence>
<dbReference type="InterPro" id="IPR027417">
    <property type="entry name" value="P-loop_NTPase"/>
</dbReference>
<evidence type="ECO:0000256" key="2">
    <source>
        <dbReference type="ARBA" id="ARBA00022840"/>
    </source>
</evidence>
<dbReference type="EMBL" id="GL732584">
    <property type="protein sequence ID" value="EFX74337.1"/>
    <property type="molecule type" value="Genomic_DNA"/>
</dbReference>
<keyword evidence="2" id="KW-0067">ATP-binding</keyword>
<dbReference type="InterPro" id="IPR045116">
    <property type="entry name" value="Clp1/Grc3"/>
</dbReference>
<keyword evidence="5" id="KW-1185">Reference proteome</keyword>
<evidence type="ECO:0000259" key="3">
    <source>
        <dbReference type="Pfam" id="PF16575"/>
    </source>
</evidence>
<dbReference type="GO" id="GO:0051731">
    <property type="term" value="F:polynucleotide 5'-hydroxyl-kinase activity"/>
    <property type="evidence" value="ECO:0000318"/>
    <property type="project" value="GO_Central"/>
</dbReference>
<evidence type="ECO:0000313" key="4">
    <source>
        <dbReference type="EMBL" id="EFX74337.1"/>
    </source>
</evidence>
<dbReference type="KEGG" id="dpx:DAPPUDRAFT_251987"/>
<dbReference type="Proteomes" id="UP000000305">
    <property type="component" value="Unassembled WGS sequence"/>
</dbReference>
<dbReference type="GO" id="GO:0006388">
    <property type="term" value="P:tRNA splicing, via endonucleolytic cleavage and ligation"/>
    <property type="evidence" value="ECO:0000318"/>
    <property type="project" value="GO_Central"/>
</dbReference>
<evidence type="ECO:0000313" key="5">
    <source>
        <dbReference type="Proteomes" id="UP000000305"/>
    </source>
</evidence>
<dbReference type="FunFam" id="3.40.50.300:FF:002831">
    <property type="entry name" value="Uncharacterized protein"/>
    <property type="match status" value="1"/>
</dbReference>
<gene>
    <name evidence="4" type="ORF">DAPPUDRAFT_251987</name>
</gene>
<dbReference type="SUPFAM" id="SSF52540">
    <property type="entry name" value="P-loop containing nucleoside triphosphate hydrolases"/>
    <property type="match status" value="1"/>
</dbReference>